<evidence type="ECO:0000259" key="2">
    <source>
        <dbReference type="PROSITE" id="PS50011"/>
    </source>
</evidence>
<protein>
    <submittedName>
        <fullName evidence="3">Kinase-like protein</fullName>
    </submittedName>
</protein>
<dbReference type="GeneID" id="30030910"/>
<dbReference type="PANTHER" id="PTHR24347">
    <property type="entry name" value="SERINE/THREONINE-PROTEIN KINASE"/>
    <property type="match status" value="1"/>
</dbReference>
<reference evidence="3 4" key="1">
    <citation type="submission" date="2016-05" db="EMBL/GenBank/DDBJ databases">
        <title>Comparative genomics of biotechnologically important yeasts.</title>
        <authorList>
            <consortium name="DOE Joint Genome Institute"/>
            <person name="Riley R."/>
            <person name="Haridas S."/>
            <person name="Wolfe K.H."/>
            <person name="Lopes M.R."/>
            <person name="Hittinger C.T."/>
            <person name="Goker M."/>
            <person name="Salamov A."/>
            <person name="Wisecaver J."/>
            <person name="Long T.M."/>
            <person name="Aerts A.L."/>
            <person name="Barry K."/>
            <person name="Choi C."/>
            <person name="Clum A."/>
            <person name="Coughlan A.Y."/>
            <person name="Deshpande S."/>
            <person name="Douglass A.P."/>
            <person name="Hanson S.J."/>
            <person name="Klenk H.-P."/>
            <person name="LaButti K."/>
            <person name="Lapidus A."/>
            <person name="Lindquist E."/>
            <person name="Lipzen A."/>
            <person name="Meier-kolthoff J.P."/>
            <person name="Ohm R.A."/>
            <person name="Otillar R.P."/>
            <person name="Pangilinan J."/>
            <person name="Peng Y."/>
            <person name="Rokas A."/>
            <person name="Rosa C.A."/>
            <person name="Scheuner C."/>
            <person name="Sibirny A.A."/>
            <person name="Slot J.C."/>
            <person name="Stielow J.B."/>
            <person name="Sun H."/>
            <person name="Kurtzman C.P."/>
            <person name="Blackwell M."/>
            <person name="Grigoriev I.V."/>
            <person name="Jeffries T.W."/>
        </authorList>
    </citation>
    <scope>NUCLEOTIDE SEQUENCE [LARGE SCALE GENOMIC DNA]</scope>
    <source>
        <strain evidence="3 4">NRRL YB-4993</strain>
    </source>
</reference>
<keyword evidence="4" id="KW-1185">Reference proteome</keyword>
<dbReference type="EMBL" id="LXTC01000005">
    <property type="protein sequence ID" value="OBA20006.1"/>
    <property type="molecule type" value="Genomic_DNA"/>
</dbReference>
<keyword evidence="3" id="KW-0418">Kinase</keyword>
<dbReference type="Pfam" id="PF00069">
    <property type="entry name" value="Pkinase"/>
    <property type="match status" value="2"/>
</dbReference>
<dbReference type="RefSeq" id="XP_018710531.1">
    <property type="nucleotide sequence ID" value="XM_018857934.1"/>
</dbReference>
<sequence>MGLEDEYIPGLNFSEVLLHWNRPLLDHSAANSRDASYLDLKQLHAKVSPQPIHSRAQTKKIFNMNSEGDDVDPIKKKFKASSGSSGQVSFEAVLASLPSNFNDLPYSQRKKMVKEFSDSIDYPQFSQFAKSYMSNSLGDGGRSLASDPNSVARNGSFVRRSRRNSANTVAGRLLALSLCADMKKLDEVPKENVDEKGAYVLNHQLGKVIGFGAWGIIRECTSKSGVVKAIKIVKSTKISETSEKFHNPKVLQIFRTEIEIWKQLHHPNILPLLDSLETDVMIFCLTNRVNGGTLFDLVSSWGHFDEGIDNTSGPIKFNIESQRLRLLKTASYAQQIVEALSYMHQQLGIVHGDVKLENVLVEDVNTEKLKLILCDFGMSRVYNPRLSRTVPGGDTKHASRSKSSFAAVRRPYDGPDSLNSKKLFSDDSKLGILQLFPPNGLCSVSLSTTHPEAKITSFHEFRSGEQTLHNEPETGLPHLHIGLLPYASPELLSPLPPPLGPSADVWALGVLLYTMSVGRLPFQHPYEPRLRAMITAGKIDKTELRQAMLMSPLIKDVSDYSSSLVDITRISELKKIEAEWLTHNQEEFEWLNKLVDGCLERDITKRLDLSSVSNSLIEHT</sequence>
<dbReference type="GO" id="GO:0005524">
    <property type="term" value="F:ATP binding"/>
    <property type="evidence" value="ECO:0007669"/>
    <property type="project" value="InterPro"/>
</dbReference>
<dbReference type="PROSITE" id="PS00108">
    <property type="entry name" value="PROTEIN_KINASE_ST"/>
    <property type="match status" value="1"/>
</dbReference>
<dbReference type="InterPro" id="IPR011009">
    <property type="entry name" value="Kinase-like_dom_sf"/>
</dbReference>
<dbReference type="STRING" id="869754.A0A1A0H7K3"/>
<keyword evidence="3" id="KW-0808">Transferase</keyword>
<dbReference type="AlphaFoldDB" id="A0A1A0H7K3"/>
<evidence type="ECO:0000256" key="1">
    <source>
        <dbReference type="SAM" id="MobiDB-lite"/>
    </source>
</evidence>
<dbReference type="Gene3D" id="1.10.510.10">
    <property type="entry name" value="Transferase(Phosphotransferase) domain 1"/>
    <property type="match status" value="2"/>
</dbReference>
<accession>A0A1A0H7K3</accession>
<proteinExistence type="predicted"/>
<feature type="domain" description="Protein kinase" evidence="2">
    <location>
        <begin position="203"/>
        <end position="620"/>
    </location>
</feature>
<evidence type="ECO:0000313" key="3">
    <source>
        <dbReference type="EMBL" id="OBA20006.1"/>
    </source>
</evidence>
<dbReference type="InterPro" id="IPR000719">
    <property type="entry name" value="Prot_kinase_dom"/>
</dbReference>
<dbReference type="InterPro" id="IPR008271">
    <property type="entry name" value="Ser/Thr_kinase_AS"/>
</dbReference>
<gene>
    <name evidence="3" type="ORF">METBIDRAFT_45584</name>
</gene>
<dbReference type="GO" id="GO:0004672">
    <property type="term" value="F:protein kinase activity"/>
    <property type="evidence" value="ECO:0007669"/>
    <property type="project" value="InterPro"/>
</dbReference>
<dbReference type="SMART" id="SM00220">
    <property type="entry name" value="S_TKc"/>
    <property type="match status" value="1"/>
</dbReference>
<dbReference type="OrthoDB" id="4062651at2759"/>
<name>A0A1A0H7K3_9ASCO</name>
<dbReference type="SUPFAM" id="SSF56112">
    <property type="entry name" value="Protein kinase-like (PK-like)"/>
    <property type="match status" value="1"/>
</dbReference>
<dbReference type="Proteomes" id="UP000092555">
    <property type="component" value="Unassembled WGS sequence"/>
</dbReference>
<comment type="caution">
    <text evidence="3">The sequence shown here is derived from an EMBL/GenBank/DDBJ whole genome shotgun (WGS) entry which is preliminary data.</text>
</comment>
<organism evidence="3 4">
    <name type="scientific">Metschnikowia bicuspidata var. bicuspidata NRRL YB-4993</name>
    <dbReference type="NCBI Taxonomy" id="869754"/>
    <lineage>
        <taxon>Eukaryota</taxon>
        <taxon>Fungi</taxon>
        <taxon>Dikarya</taxon>
        <taxon>Ascomycota</taxon>
        <taxon>Saccharomycotina</taxon>
        <taxon>Pichiomycetes</taxon>
        <taxon>Metschnikowiaceae</taxon>
        <taxon>Metschnikowia</taxon>
    </lineage>
</organism>
<feature type="region of interest" description="Disordered" evidence="1">
    <location>
        <begin position="389"/>
        <end position="413"/>
    </location>
</feature>
<dbReference type="PROSITE" id="PS50011">
    <property type="entry name" value="PROTEIN_KINASE_DOM"/>
    <property type="match status" value="1"/>
</dbReference>
<evidence type="ECO:0000313" key="4">
    <source>
        <dbReference type="Proteomes" id="UP000092555"/>
    </source>
</evidence>